<keyword evidence="2" id="KW-0560">Oxidoreductase</keyword>
<dbReference type="GO" id="GO:0016491">
    <property type="term" value="F:oxidoreductase activity"/>
    <property type="evidence" value="ECO:0007669"/>
    <property type="project" value="UniProtKB-KW"/>
</dbReference>
<proteinExistence type="inferred from homology"/>
<reference evidence="4 5" key="1">
    <citation type="submission" date="2020-07" db="EMBL/GenBank/DDBJ databases">
        <title>Genomic Encyclopedia of Type Strains, Phase IV (KMG-V): Genome sequencing to study the core and pangenomes of soil and plant-associated prokaryotes.</title>
        <authorList>
            <person name="Whitman W."/>
        </authorList>
    </citation>
    <scope>NUCLEOTIDE SEQUENCE [LARGE SCALE GENOMIC DNA]</scope>
    <source>
        <strain evidence="4 5">M8UP22</strain>
    </source>
</reference>
<evidence type="ECO:0000256" key="1">
    <source>
        <dbReference type="ARBA" id="ARBA00007118"/>
    </source>
</evidence>
<dbReference type="PANTHER" id="PTHR43673:SF10">
    <property type="entry name" value="NADH DEHYDROGENASE_NAD(P)H NITROREDUCTASE XCC3605-RELATED"/>
    <property type="match status" value="1"/>
</dbReference>
<evidence type="ECO:0000256" key="2">
    <source>
        <dbReference type="ARBA" id="ARBA00023002"/>
    </source>
</evidence>
<accession>A0A852VLN5</accession>
<comment type="similarity">
    <text evidence="1">Belongs to the nitroreductase family.</text>
</comment>
<name>A0A852VLN5_9BACT</name>
<dbReference type="PANTHER" id="PTHR43673">
    <property type="entry name" value="NAD(P)H NITROREDUCTASE YDGI-RELATED"/>
    <property type="match status" value="1"/>
</dbReference>
<dbReference type="InterPro" id="IPR029479">
    <property type="entry name" value="Nitroreductase"/>
</dbReference>
<dbReference type="Pfam" id="PF00881">
    <property type="entry name" value="Nitroreductase"/>
    <property type="match status" value="1"/>
</dbReference>
<feature type="domain" description="Nitroreductase" evidence="3">
    <location>
        <begin position="99"/>
        <end position="164"/>
    </location>
</feature>
<evidence type="ECO:0000313" key="5">
    <source>
        <dbReference type="Proteomes" id="UP000564385"/>
    </source>
</evidence>
<dbReference type="InterPro" id="IPR000415">
    <property type="entry name" value="Nitroreductase-like"/>
</dbReference>
<evidence type="ECO:0000313" key="4">
    <source>
        <dbReference type="EMBL" id="NYF90332.1"/>
    </source>
</evidence>
<dbReference type="SUPFAM" id="SSF55469">
    <property type="entry name" value="FMN-dependent nitroreductase-like"/>
    <property type="match status" value="1"/>
</dbReference>
<dbReference type="Gene3D" id="3.40.109.10">
    <property type="entry name" value="NADH Oxidase"/>
    <property type="match status" value="1"/>
</dbReference>
<dbReference type="Proteomes" id="UP000564385">
    <property type="component" value="Unassembled WGS sequence"/>
</dbReference>
<evidence type="ECO:0000259" key="3">
    <source>
        <dbReference type="Pfam" id="PF00881"/>
    </source>
</evidence>
<comment type="caution">
    <text evidence="4">The sequence shown here is derived from an EMBL/GenBank/DDBJ whole genome shotgun (WGS) entry which is preliminary data.</text>
</comment>
<sequence>MQSAAKKALVAKLCLGQKPAETASALVVAVTDLGSLSATSQGQLEWMRKNNFSEEKIHAYERRAKVGRILFMPGPFGVFAAIKRAFFRLLNLRMVIGMPPLSRQDLFKWATKSTSLACQNLMIAAEALGMNTCPMEGFDTRRLSQYLSLSGRHHEIVMVIAIGKKSLAHNEPPQWRRPLDATVSVL</sequence>
<dbReference type="EMBL" id="JACCCU010000001">
    <property type="protein sequence ID" value="NYF90332.1"/>
    <property type="molecule type" value="Genomic_DNA"/>
</dbReference>
<gene>
    <name evidence="4" type="ORF">HDF08_002399</name>
</gene>
<dbReference type="AlphaFoldDB" id="A0A852VLN5"/>
<organism evidence="4 5">
    <name type="scientific">Tunturiibacter lichenicola</name>
    <dbReference type="NCBI Taxonomy" id="2051959"/>
    <lineage>
        <taxon>Bacteria</taxon>
        <taxon>Pseudomonadati</taxon>
        <taxon>Acidobacteriota</taxon>
        <taxon>Terriglobia</taxon>
        <taxon>Terriglobales</taxon>
        <taxon>Acidobacteriaceae</taxon>
        <taxon>Tunturiibacter</taxon>
    </lineage>
</organism>
<protein>
    <submittedName>
        <fullName evidence="4">Nitroreductase</fullName>
    </submittedName>
</protein>